<proteinExistence type="predicted"/>
<name>A0ABV0VEF5_9TELE</name>
<evidence type="ECO:0000313" key="3">
    <source>
        <dbReference type="Proteomes" id="UP001482620"/>
    </source>
</evidence>
<keyword evidence="1" id="KW-0472">Membrane</keyword>
<evidence type="ECO:0000313" key="2">
    <source>
        <dbReference type="EMBL" id="MEQ2255419.1"/>
    </source>
</evidence>
<organism evidence="2 3">
    <name type="scientific">Ilyodon furcidens</name>
    <name type="common">goldbreast splitfin</name>
    <dbReference type="NCBI Taxonomy" id="33524"/>
    <lineage>
        <taxon>Eukaryota</taxon>
        <taxon>Metazoa</taxon>
        <taxon>Chordata</taxon>
        <taxon>Craniata</taxon>
        <taxon>Vertebrata</taxon>
        <taxon>Euteleostomi</taxon>
        <taxon>Actinopterygii</taxon>
        <taxon>Neopterygii</taxon>
        <taxon>Teleostei</taxon>
        <taxon>Neoteleostei</taxon>
        <taxon>Acanthomorphata</taxon>
        <taxon>Ovalentaria</taxon>
        <taxon>Atherinomorphae</taxon>
        <taxon>Cyprinodontiformes</taxon>
        <taxon>Goodeidae</taxon>
        <taxon>Ilyodon</taxon>
    </lineage>
</organism>
<reference evidence="2 3" key="1">
    <citation type="submission" date="2021-06" db="EMBL/GenBank/DDBJ databases">
        <authorList>
            <person name="Palmer J.M."/>
        </authorList>
    </citation>
    <scope>NUCLEOTIDE SEQUENCE [LARGE SCALE GENOMIC DNA]</scope>
    <source>
        <strain evidence="3">if_2019</strain>
        <tissue evidence="2">Muscle</tissue>
    </source>
</reference>
<keyword evidence="1" id="KW-1133">Transmembrane helix</keyword>
<protein>
    <submittedName>
        <fullName evidence="2">Uncharacterized protein</fullName>
    </submittedName>
</protein>
<accession>A0ABV0VEF5</accession>
<dbReference type="EMBL" id="JAHRIQ010105387">
    <property type="protein sequence ID" value="MEQ2255419.1"/>
    <property type="molecule type" value="Genomic_DNA"/>
</dbReference>
<dbReference type="Proteomes" id="UP001482620">
    <property type="component" value="Unassembled WGS sequence"/>
</dbReference>
<gene>
    <name evidence="2" type="ORF">ILYODFUR_013654</name>
</gene>
<keyword evidence="1" id="KW-0812">Transmembrane</keyword>
<keyword evidence="3" id="KW-1185">Reference proteome</keyword>
<evidence type="ECO:0000256" key="1">
    <source>
        <dbReference type="SAM" id="Phobius"/>
    </source>
</evidence>
<feature type="transmembrane region" description="Helical" evidence="1">
    <location>
        <begin position="12"/>
        <end position="32"/>
    </location>
</feature>
<comment type="caution">
    <text evidence="2">The sequence shown here is derived from an EMBL/GenBank/DDBJ whole genome shotgun (WGS) entry which is preliminary data.</text>
</comment>
<sequence>MKRANGWKHEGGAYFYILDSVINLLLLHASAIHGRSPSLSALGPAAQEPAEERKQRNNAALDGEFSSASSSWLMTFYNICSALICMKRVSNHHDVIDDASHLKLSIIFNLTSA</sequence>